<sequence length="158" mass="17282">MGHLSGIQHYSSLSRRNRLRSLSRDSSAVTKAPTLLVISPPRSRVSFHLHLQKMASSWRKSRPESETQTLKTSLFSSSIYKTTSPPWPSLSSTTLSPPSTSADAPLSPYSSRTTSTNPLRLTPPYSASGGTSCSFSFMGCIRLLPKEVVLLLNLQLSK</sequence>
<proteinExistence type="predicted"/>
<name>A0ABQ7C4I3_BRACR</name>
<organism evidence="2 3">
    <name type="scientific">Brassica cretica</name>
    <name type="common">Mustard</name>
    <dbReference type="NCBI Taxonomy" id="69181"/>
    <lineage>
        <taxon>Eukaryota</taxon>
        <taxon>Viridiplantae</taxon>
        <taxon>Streptophyta</taxon>
        <taxon>Embryophyta</taxon>
        <taxon>Tracheophyta</taxon>
        <taxon>Spermatophyta</taxon>
        <taxon>Magnoliopsida</taxon>
        <taxon>eudicotyledons</taxon>
        <taxon>Gunneridae</taxon>
        <taxon>Pentapetalae</taxon>
        <taxon>rosids</taxon>
        <taxon>malvids</taxon>
        <taxon>Brassicales</taxon>
        <taxon>Brassicaceae</taxon>
        <taxon>Brassiceae</taxon>
        <taxon>Brassica</taxon>
    </lineage>
</organism>
<dbReference type="Proteomes" id="UP000266723">
    <property type="component" value="Unassembled WGS sequence"/>
</dbReference>
<feature type="compositionally biased region" description="Low complexity" evidence="1">
    <location>
        <begin position="89"/>
        <end position="108"/>
    </location>
</feature>
<protein>
    <recommendedName>
        <fullName evidence="4">REJ domain-containing protein</fullName>
    </recommendedName>
</protein>
<evidence type="ECO:0000313" key="3">
    <source>
        <dbReference type="Proteomes" id="UP000266723"/>
    </source>
</evidence>
<feature type="region of interest" description="Disordered" evidence="1">
    <location>
        <begin position="79"/>
        <end position="123"/>
    </location>
</feature>
<feature type="compositionally biased region" description="Polar residues" evidence="1">
    <location>
        <begin position="109"/>
        <end position="119"/>
    </location>
</feature>
<accession>A0ABQ7C4I3</accession>
<comment type="caution">
    <text evidence="2">The sequence shown here is derived from an EMBL/GenBank/DDBJ whole genome shotgun (WGS) entry which is preliminary data.</text>
</comment>
<evidence type="ECO:0000256" key="1">
    <source>
        <dbReference type="SAM" id="MobiDB-lite"/>
    </source>
</evidence>
<keyword evidence="3" id="KW-1185">Reference proteome</keyword>
<evidence type="ECO:0008006" key="4">
    <source>
        <dbReference type="Google" id="ProtNLM"/>
    </source>
</evidence>
<gene>
    <name evidence="2" type="ORF">DY000_02003565</name>
</gene>
<reference evidence="2 3" key="1">
    <citation type="journal article" date="2020" name="BMC Genomics">
        <title>Intraspecific diversification of the crop wild relative Brassica cretica Lam. using demographic model selection.</title>
        <authorList>
            <person name="Kioukis A."/>
            <person name="Michalopoulou V.A."/>
            <person name="Briers L."/>
            <person name="Pirintsos S."/>
            <person name="Studholme D.J."/>
            <person name="Pavlidis P."/>
            <person name="Sarris P.F."/>
        </authorList>
    </citation>
    <scope>NUCLEOTIDE SEQUENCE [LARGE SCALE GENOMIC DNA]</scope>
    <source>
        <strain evidence="3">cv. PFS-1207/04</strain>
    </source>
</reference>
<dbReference type="EMBL" id="QGKV02000832">
    <property type="protein sequence ID" value="KAF3546494.1"/>
    <property type="molecule type" value="Genomic_DNA"/>
</dbReference>
<evidence type="ECO:0000313" key="2">
    <source>
        <dbReference type="EMBL" id="KAF3546494.1"/>
    </source>
</evidence>